<evidence type="ECO:0000256" key="3">
    <source>
        <dbReference type="HAMAP-Rule" id="MF_00273"/>
    </source>
</evidence>
<sequence>MEVKTFRVVGLALFSPDRTRDWQKFMIDVRGVNEKEALEKVYSLMGSRHKLKRSHIKVVEIREISPEESKSKYIREISALEGWSVE</sequence>
<keyword evidence="3" id="KW-0699">rRNA-binding</keyword>
<dbReference type="GO" id="GO:0003735">
    <property type="term" value="F:structural constituent of ribosome"/>
    <property type="evidence" value="ECO:0007669"/>
    <property type="project" value="InterPro"/>
</dbReference>
<dbReference type="Proteomes" id="UP000244093">
    <property type="component" value="Unassembled WGS sequence"/>
</dbReference>
<dbReference type="Gene3D" id="3.10.20.10">
    <property type="match status" value="1"/>
</dbReference>
<evidence type="ECO:0000256" key="2">
    <source>
        <dbReference type="ARBA" id="ARBA00023274"/>
    </source>
</evidence>
<dbReference type="InterPro" id="IPR028877">
    <property type="entry name" value="Ribosomal_eL20"/>
</dbReference>
<dbReference type="EMBL" id="NBVN01000002">
    <property type="protein sequence ID" value="PUA33383.1"/>
    <property type="molecule type" value="Genomic_DNA"/>
</dbReference>
<evidence type="ECO:0000313" key="5">
    <source>
        <dbReference type="EMBL" id="PUA33383.1"/>
    </source>
</evidence>
<reference evidence="5 6" key="1">
    <citation type="journal article" date="2018" name="Syst. Appl. Microbiol.">
        <title>A new symbiotic nanoarchaeote (Candidatus Nanoclepta minutus) and its host (Zestosphaera tikiterensis gen. nov., sp. nov.) from a New Zealand hot spring.</title>
        <authorList>
            <person name="St John E."/>
            <person name="Liu Y."/>
            <person name="Podar M."/>
            <person name="Stott M.B."/>
            <person name="Meneghin J."/>
            <person name="Chen Z."/>
            <person name="Lagutin K."/>
            <person name="Mitchell K."/>
            <person name="Reysenbach A.L."/>
        </authorList>
    </citation>
    <scope>NUCLEOTIDE SEQUENCE [LARGE SCALE GENOMIC DNA]</scope>
    <source>
        <strain evidence="5">NZ3</strain>
    </source>
</reference>
<proteinExistence type="inferred from homology"/>
<dbReference type="NCBIfam" id="NF001981">
    <property type="entry name" value="PRK00773.1-1"/>
    <property type="match status" value="1"/>
</dbReference>
<keyword evidence="1 3" id="KW-0689">Ribosomal protein</keyword>
<gene>
    <name evidence="3" type="primary">rpl18a</name>
    <name evidence="3" type="synonym">rpl20e</name>
    <name evidence="3" type="synonym">rplX</name>
    <name evidence="5" type="ORF">B7O98_02870</name>
</gene>
<dbReference type="GO" id="GO:0070180">
    <property type="term" value="F:large ribosomal subunit rRNA binding"/>
    <property type="evidence" value="ECO:0007669"/>
    <property type="project" value="UniProtKB-UniRule"/>
</dbReference>
<dbReference type="GO" id="GO:1990904">
    <property type="term" value="C:ribonucleoprotein complex"/>
    <property type="evidence" value="ECO:0007669"/>
    <property type="project" value="UniProtKB-KW"/>
</dbReference>
<dbReference type="InterPro" id="IPR023573">
    <property type="entry name" value="Ribosomal_eL20_dom"/>
</dbReference>
<dbReference type="GO" id="GO:0006412">
    <property type="term" value="P:translation"/>
    <property type="evidence" value="ECO:0007669"/>
    <property type="project" value="UniProtKB-UniRule"/>
</dbReference>
<keyword evidence="3" id="KW-0694">RNA-binding</keyword>
<evidence type="ECO:0000259" key="4">
    <source>
        <dbReference type="Pfam" id="PF01775"/>
    </source>
</evidence>
<comment type="similarity">
    <text evidence="3">Belongs to the eukaryotic ribosomal protein eL20 family.</text>
</comment>
<comment type="caution">
    <text evidence="5">The sequence shown here is derived from an EMBL/GenBank/DDBJ whole genome shotgun (WGS) entry which is preliminary data.</text>
</comment>
<protein>
    <recommendedName>
        <fullName evidence="3">Large ribosomal subunit protein eL20</fullName>
    </recommendedName>
</protein>
<dbReference type="SUPFAM" id="SSF160374">
    <property type="entry name" value="RplX-like"/>
    <property type="match status" value="1"/>
</dbReference>
<dbReference type="GO" id="GO:0005840">
    <property type="term" value="C:ribosome"/>
    <property type="evidence" value="ECO:0007669"/>
    <property type="project" value="UniProtKB-KW"/>
</dbReference>
<dbReference type="HAMAP" id="MF_00273">
    <property type="entry name" value="Ribosomal_eL20"/>
    <property type="match status" value="1"/>
</dbReference>
<feature type="domain" description="Large ribosomal subunit protein eL20" evidence="4">
    <location>
        <begin position="3"/>
        <end position="61"/>
    </location>
</feature>
<evidence type="ECO:0000313" key="6">
    <source>
        <dbReference type="Proteomes" id="UP000244093"/>
    </source>
</evidence>
<keyword evidence="2 3" id="KW-0687">Ribonucleoprotein</keyword>
<accession>A0A2R7Y766</accession>
<comment type="subunit">
    <text evidence="3">Part of the 50S ribosomal subunit. Binds 23S rRNA.</text>
</comment>
<organism evidence="5 6">
    <name type="scientific">Zestosphaera tikiterensis</name>
    <dbReference type="NCBI Taxonomy" id="1973259"/>
    <lineage>
        <taxon>Archaea</taxon>
        <taxon>Thermoproteota</taxon>
        <taxon>Thermoprotei</taxon>
        <taxon>Desulfurococcales</taxon>
        <taxon>Desulfurococcaceae</taxon>
        <taxon>Zestosphaera</taxon>
    </lineage>
</organism>
<dbReference type="AlphaFoldDB" id="A0A2R7Y766"/>
<name>A0A2R7Y766_9CREN</name>
<evidence type="ECO:0000256" key="1">
    <source>
        <dbReference type="ARBA" id="ARBA00022980"/>
    </source>
</evidence>
<dbReference type="Pfam" id="PF01775">
    <property type="entry name" value="Ribosomal_L18A"/>
    <property type="match status" value="1"/>
</dbReference>